<dbReference type="Pfam" id="PF02630">
    <property type="entry name" value="SCO1-SenC"/>
    <property type="match status" value="1"/>
</dbReference>
<dbReference type="PANTHER" id="PTHR12151">
    <property type="entry name" value="ELECTRON TRANSPORT PROTIN SCO1/SENC FAMILY MEMBER"/>
    <property type="match status" value="1"/>
</dbReference>
<keyword evidence="4" id="KW-1185">Reference proteome</keyword>
<evidence type="ECO:0000256" key="2">
    <source>
        <dbReference type="SAM" id="Phobius"/>
    </source>
</evidence>
<evidence type="ECO:0000313" key="4">
    <source>
        <dbReference type="Proteomes" id="UP000484255"/>
    </source>
</evidence>
<sequence length="304" mass="33232">MNASRHARARCERRRAATPSVGWRAHAWWLAGLLALVLGGARAGALPPGEGHTQFDPAIMKIDEARHLGQALQRDTVLLDEAGRPFTPGQLLGQPVVLVLSYYGCDGTCPVVNRNLAQVLAGVDRFRAGRDFQVLTVSFDDRDDPALAGRFRQALTAEVPGAGAGWRFAVLGDRSPEAVRAFAAQVGFNFFWSRTDRMFVHPNVLVFLTPEGRVARYLYGTRLEARTVELALIDADWGRISNSADAFFDMVTGACFSYSYADGRYQPNYALLAGVGSLLLGLGLMATGAIVYRRKLARRTVHAH</sequence>
<dbReference type="InterPro" id="IPR036249">
    <property type="entry name" value="Thioredoxin-like_sf"/>
</dbReference>
<proteinExistence type="inferred from homology"/>
<comment type="similarity">
    <text evidence="1">Belongs to the SCO1/2 family.</text>
</comment>
<gene>
    <name evidence="3" type="ORF">G3A44_15325</name>
</gene>
<organism evidence="3 4">
    <name type="scientific">Ideonella livida</name>
    <dbReference type="NCBI Taxonomy" id="2707176"/>
    <lineage>
        <taxon>Bacteria</taxon>
        <taxon>Pseudomonadati</taxon>
        <taxon>Pseudomonadota</taxon>
        <taxon>Betaproteobacteria</taxon>
        <taxon>Burkholderiales</taxon>
        <taxon>Sphaerotilaceae</taxon>
        <taxon>Ideonella</taxon>
    </lineage>
</organism>
<protein>
    <submittedName>
        <fullName evidence="3">SCO family protein</fullName>
    </submittedName>
</protein>
<evidence type="ECO:0000313" key="3">
    <source>
        <dbReference type="EMBL" id="NDY92559.1"/>
    </source>
</evidence>
<evidence type="ECO:0000256" key="1">
    <source>
        <dbReference type="ARBA" id="ARBA00010996"/>
    </source>
</evidence>
<reference evidence="3 4" key="1">
    <citation type="submission" date="2020-02" db="EMBL/GenBank/DDBJ databases">
        <title>Ideonella bacterium strain TBM-1.</title>
        <authorList>
            <person name="Chen W.-M."/>
        </authorList>
    </citation>
    <scope>NUCLEOTIDE SEQUENCE [LARGE SCALE GENOMIC DNA]</scope>
    <source>
        <strain evidence="3 4">TBM-1</strain>
    </source>
</reference>
<name>A0A7C9TK47_9BURK</name>
<accession>A0A7C9TK47</accession>
<dbReference type="RefSeq" id="WP_163458532.1">
    <property type="nucleotide sequence ID" value="NZ_JAAGOH010000019.1"/>
</dbReference>
<dbReference type="Proteomes" id="UP000484255">
    <property type="component" value="Unassembled WGS sequence"/>
</dbReference>
<dbReference type="Gene3D" id="3.40.30.10">
    <property type="entry name" value="Glutaredoxin"/>
    <property type="match status" value="1"/>
</dbReference>
<keyword evidence="2" id="KW-0472">Membrane</keyword>
<dbReference type="InterPro" id="IPR003782">
    <property type="entry name" value="SCO1/SenC"/>
</dbReference>
<comment type="caution">
    <text evidence="3">The sequence shown here is derived from an EMBL/GenBank/DDBJ whole genome shotgun (WGS) entry which is preliminary data.</text>
</comment>
<dbReference type="AlphaFoldDB" id="A0A7C9TK47"/>
<dbReference type="CDD" id="cd02968">
    <property type="entry name" value="SCO"/>
    <property type="match status" value="1"/>
</dbReference>
<dbReference type="PANTHER" id="PTHR12151:SF8">
    <property type="entry name" value="THIOREDOXIN DOMAIN-CONTAINING PROTEIN"/>
    <property type="match status" value="1"/>
</dbReference>
<keyword evidence="2" id="KW-0812">Transmembrane</keyword>
<dbReference type="SUPFAM" id="SSF52833">
    <property type="entry name" value="Thioredoxin-like"/>
    <property type="match status" value="1"/>
</dbReference>
<dbReference type="EMBL" id="JAAGOH010000019">
    <property type="protein sequence ID" value="NDY92559.1"/>
    <property type="molecule type" value="Genomic_DNA"/>
</dbReference>
<keyword evidence="2" id="KW-1133">Transmembrane helix</keyword>
<feature type="transmembrane region" description="Helical" evidence="2">
    <location>
        <begin position="269"/>
        <end position="292"/>
    </location>
</feature>